<feature type="region of interest" description="Disordered" evidence="1">
    <location>
        <begin position="127"/>
        <end position="163"/>
    </location>
</feature>
<name>A0A395I4Y7_ASPHC</name>
<dbReference type="VEuPathDB" id="FungiDB:BO97DRAFT_274518"/>
<feature type="compositionally biased region" description="Basic residues" evidence="1">
    <location>
        <begin position="137"/>
        <end position="146"/>
    </location>
</feature>
<dbReference type="EMBL" id="KZ824274">
    <property type="protein sequence ID" value="RAL14643.1"/>
    <property type="molecule type" value="Genomic_DNA"/>
</dbReference>
<dbReference type="Proteomes" id="UP000248961">
    <property type="component" value="Unassembled WGS sequence"/>
</dbReference>
<dbReference type="GeneID" id="37195304"/>
<keyword evidence="3" id="KW-1185">Reference proteome</keyword>
<dbReference type="OrthoDB" id="10634265at2759"/>
<sequence>MIVLSMKGRTVKLLPNKITAASSPPLLLQSSYPRGIIGVPARYCTLGENPSSKSKTLALSDGESRTVRYGNGNVRPTMTLFLPCPSKTPSAARCDGDIQGGQTRESFVPVTGCGNALETTTTLKKKKEKIKEEKKNFNNRKKKKGKMSPEGGVGSIFGLQIKK</sequence>
<evidence type="ECO:0000256" key="1">
    <source>
        <dbReference type="SAM" id="MobiDB-lite"/>
    </source>
</evidence>
<evidence type="ECO:0000313" key="2">
    <source>
        <dbReference type="EMBL" id="RAL14643.1"/>
    </source>
</evidence>
<proteinExistence type="predicted"/>
<dbReference type="AlphaFoldDB" id="A0A395I4Y7"/>
<protein>
    <submittedName>
        <fullName evidence="2">Uncharacterized protein</fullName>
    </submittedName>
</protein>
<gene>
    <name evidence="2" type="ORF">BO97DRAFT_274518</name>
</gene>
<evidence type="ECO:0000313" key="3">
    <source>
        <dbReference type="Proteomes" id="UP000248961"/>
    </source>
</evidence>
<organism evidence="2 3">
    <name type="scientific">Aspergillus homomorphus (strain CBS 101889)</name>
    <dbReference type="NCBI Taxonomy" id="1450537"/>
    <lineage>
        <taxon>Eukaryota</taxon>
        <taxon>Fungi</taxon>
        <taxon>Dikarya</taxon>
        <taxon>Ascomycota</taxon>
        <taxon>Pezizomycotina</taxon>
        <taxon>Eurotiomycetes</taxon>
        <taxon>Eurotiomycetidae</taxon>
        <taxon>Eurotiales</taxon>
        <taxon>Aspergillaceae</taxon>
        <taxon>Aspergillus</taxon>
        <taxon>Aspergillus subgen. Circumdati</taxon>
    </lineage>
</organism>
<accession>A0A395I4Y7</accession>
<reference evidence="2 3" key="1">
    <citation type="submission" date="2018-02" db="EMBL/GenBank/DDBJ databases">
        <title>The genomes of Aspergillus section Nigri reveals drivers in fungal speciation.</title>
        <authorList>
            <consortium name="DOE Joint Genome Institute"/>
            <person name="Vesth T.C."/>
            <person name="Nybo J."/>
            <person name="Theobald S."/>
            <person name="Brandl J."/>
            <person name="Frisvad J.C."/>
            <person name="Nielsen K.F."/>
            <person name="Lyhne E.K."/>
            <person name="Kogle M.E."/>
            <person name="Kuo A."/>
            <person name="Riley R."/>
            <person name="Clum A."/>
            <person name="Nolan M."/>
            <person name="Lipzen A."/>
            <person name="Salamov A."/>
            <person name="Henrissat B."/>
            <person name="Wiebenga A."/>
            <person name="De vries R.P."/>
            <person name="Grigoriev I.V."/>
            <person name="Mortensen U.H."/>
            <person name="Andersen M.R."/>
            <person name="Baker S.E."/>
        </authorList>
    </citation>
    <scope>NUCLEOTIDE SEQUENCE [LARGE SCALE GENOMIC DNA]</scope>
    <source>
        <strain evidence="2 3">CBS 101889</strain>
    </source>
</reference>
<dbReference type="RefSeq" id="XP_025553797.1">
    <property type="nucleotide sequence ID" value="XM_025691015.1"/>
</dbReference>